<feature type="non-terminal residue" evidence="2">
    <location>
        <position position="1"/>
    </location>
</feature>
<sequence>MSRKRSGFAITSVRGGNGDGAEGGNGSASNGSASGPAVSRFRLVRLTAEPLRRGRWVCRDYYERAAECRGGCGRLPASLGSPPPRLFPQAAA</sequence>
<proteinExistence type="predicted"/>
<evidence type="ECO:0000256" key="1">
    <source>
        <dbReference type="SAM" id="MobiDB-lite"/>
    </source>
</evidence>
<dbReference type="Proteomes" id="UP000627253">
    <property type="component" value="Unassembled WGS sequence"/>
</dbReference>
<evidence type="ECO:0000313" key="2">
    <source>
        <dbReference type="EMBL" id="NXX51901.1"/>
    </source>
</evidence>
<dbReference type="EMBL" id="WAAF01029811">
    <property type="protein sequence ID" value="NXX51901.1"/>
    <property type="molecule type" value="Genomic_DNA"/>
</dbReference>
<accession>A0A852JBT1</accession>
<protein>
    <submittedName>
        <fullName evidence="2">T22D4 protein</fullName>
    </submittedName>
</protein>
<keyword evidence="3" id="KW-1185">Reference proteome</keyword>
<gene>
    <name evidence="2" type="primary">Tsc22d4</name>
    <name evidence="2" type="ORF">TRILEU_R15888</name>
</gene>
<dbReference type="AlphaFoldDB" id="A0A852JBT1"/>
<feature type="compositionally biased region" description="Gly residues" evidence="1">
    <location>
        <begin position="15"/>
        <end position="26"/>
    </location>
</feature>
<feature type="region of interest" description="Disordered" evidence="1">
    <location>
        <begin position="73"/>
        <end position="92"/>
    </location>
</feature>
<feature type="non-terminal residue" evidence="2">
    <location>
        <position position="92"/>
    </location>
</feature>
<name>A0A852JBT1_9PICI</name>
<reference evidence="2" key="1">
    <citation type="submission" date="2020-02" db="EMBL/GenBank/DDBJ databases">
        <title>Bird 10,000 Genomes (B10K) Project - Family phase.</title>
        <authorList>
            <person name="Zhang G."/>
        </authorList>
    </citation>
    <scope>NUCLEOTIDE SEQUENCE</scope>
    <source>
        <strain evidence="2">B10K-DU-002-37</strain>
        <tissue evidence="2">Muscle</tissue>
    </source>
</reference>
<organism evidence="2 3">
    <name type="scientific">Tricholaema leucomelas</name>
    <name type="common">pied barbet</name>
    <dbReference type="NCBI Taxonomy" id="240729"/>
    <lineage>
        <taxon>Eukaryota</taxon>
        <taxon>Metazoa</taxon>
        <taxon>Chordata</taxon>
        <taxon>Craniata</taxon>
        <taxon>Vertebrata</taxon>
        <taxon>Euteleostomi</taxon>
        <taxon>Archelosauria</taxon>
        <taxon>Archosauria</taxon>
        <taxon>Dinosauria</taxon>
        <taxon>Saurischia</taxon>
        <taxon>Theropoda</taxon>
        <taxon>Coelurosauria</taxon>
        <taxon>Aves</taxon>
        <taxon>Neognathae</taxon>
        <taxon>Neoaves</taxon>
        <taxon>Telluraves</taxon>
        <taxon>Coraciimorphae</taxon>
        <taxon>Piciformes</taxon>
        <taxon>Lybiidae</taxon>
        <taxon>Tricholaema lacrymosa</taxon>
    </lineage>
</organism>
<dbReference type="OrthoDB" id="8961796at2759"/>
<comment type="caution">
    <text evidence="2">The sequence shown here is derived from an EMBL/GenBank/DDBJ whole genome shotgun (WGS) entry which is preliminary data.</text>
</comment>
<evidence type="ECO:0000313" key="3">
    <source>
        <dbReference type="Proteomes" id="UP000627253"/>
    </source>
</evidence>
<feature type="region of interest" description="Disordered" evidence="1">
    <location>
        <begin position="1"/>
        <end position="35"/>
    </location>
</feature>